<evidence type="ECO:0000313" key="2">
    <source>
        <dbReference type="Proteomes" id="UP000593576"/>
    </source>
</evidence>
<protein>
    <recommendedName>
        <fullName evidence="3">RNase H type-1 domain-containing protein</fullName>
    </recommendedName>
</protein>
<reference evidence="1 2" key="1">
    <citation type="journal article" date="2019" name="Genome Biol. Evol.">
        <title>Insights into the evolution of the New World diploid cottons (Gossypium, subgenus Houzingenia) based on genome sequencing.</title>
        <authorList>
            <person name="Grover C.E."/>
            <person name="Arick M.A. 2nd"/>
            <person name="Thrash A."/>
            <person name="Conover J.L."/>
            <person name="Sanders W.S."/>
            <person name="Peterson D.G."/>
            <person name="Frelichowski J.E."/>
            <person name="Scheffler J.A."/>
            <person name="Scheffler B.E."/>
            <person name="Wendel J.F."/>
        </authorList>
    </citation>
    <scope>NUCLEOTIDE SEQUENCE [LARGE SCALE GENOMIC DNA]</scope>
    <source>
        <strain evidence="1">1</strain>
        <tissue evidence="1">Leaf</tissue>
    </source>
</reference>
<comment type="caution">
    <text evidence="1">The sequence shown here is derived from an EMBL/GenBank/DDBJ whole genome shotgun (WGS) entry which is preliminary data.</text>
</comment>
<evidence type="ECO:0000313" key="1">
    <source>
        <dbReference type="EMBL" id="MBA0867732.1"/>
    </source>
</evidence>
<dbReference type="AlphaFoldDB" id="A0A7J9M9G7"/>
<gene>
    <name evidence="1" type="ORF">Goshw_003400</name>
</gene>
<sequence>MYIDMGWHVKTPLIIEFSSSVVLKWLLNREVRLRLLRNLLIGIDRGITQLVNVTFSMDNTKGNGMATALAIAE</sequence>
<dbReference type="EMBL" id="JABFAF010000010">
    <property type="protein sequence ID" value="MBA0867732.1"/>
    <property type="molecule type" value="Genomic_DNA"/>
</dbReference>
<keyword evidence="2" id="KW-1185">Reference proteome</keyword>
<name>A0A7J9M9G7_GOSSC</name>
<organism evidence="1 2">
    <name type="scientific">Gossypium schwendimanii</name>
    <name type="common">Cotton</name>
    <dbReference type="NCBI Taxonomy" id="34291"/>
    <lineage>
        <taxon>Eukaryota</taxon>
        <taxon>Viridiplantae</taxon>
        <taxon>Streptophyta</taxon>
        <taxon>Embryophyta</taxon>
        <taxon>Tracheophyta</taxon>
        <taxon>Spermatophyta</taxon>
        <taxon>Magnoliopsida</taxon>
        <taxon>eudicotyledons</taxon>
        <taxon>Gunneridae</taxon>
        <taxon>Pentapetalae</taxon>
        <taxon>rosids</taxon>
        <taxon>malvids</taxon>
        <taxon>Malvales</taxon>
        <taxon>Malvaceae</taxon>
        <taxon>Malvoideae</taxon>
        <taxon>Gossypium</taxon>
    </lineage>
</organism>
<feature type="non-terminal residue" evidence="1">
    <location>
        <position position="73"/>
    </location>
</feature>
<proteinExistence type="predicted"/>
<evidence type="ECO:0008006" key="3">
    <source>
        <dbReference type="Google" id="ProtNLM"/>
    </source>
</evidence>
<dbReference type="Proteomes" id="UP000593576">
    <property type="component" value="Unassembled WGS sequence"/>
</dbReference>
<accession>A0A7J9M9G7</accession>